<keyword evidence="4" id="KW-0813">Transport</keyword>
<feature type="transmembrane region" description="Helical" evidence="14">
    <location>
        <begin position="171"/>
        <end position="191"/>
    </location>
</feature>
<evidence type="ECO:0000256" key="4">
    <source>
        <dbReference type="ARBA" id="ARBA00022448"/>
    </source>
</evidence>
<evidence type="ECO:0000256" key="1">
    <source>
        <dbReference type="ARBA" id="ARBA00004232"/>
    </source>
</evidence>
<feature type="transmembrane region" description="Helical" evidence="14">
    <location>
        <begin position="262"/>
        <end position="280"/>
    </location>
</feature>
<feature type="transmembrane region" description="Helical" evidence="14">
    <location>
        <begin position="197"/>
        <end position="216"/>
    </location>
</feature>
<dbReference type="GO" id="GO:0070762">
    <property type="term" value="C:nuclear pore transmembrane ring"/>
    <property type="evidence" value="ECO:0007669"/>
    <property type="project" value="TreeGrafter"/>
</dbReference>
<dbReference type="GO" id="GO:0031965">
    <property type="term" value="C:nuclear membrane"/>
    <property type="evidence" value="ECO:0007669"/>
    <property type="project" value="UniProtKB-SubCell"/>
</dbReference>
<feature type="transmembrane region" description="Helical" evidence="14">
    <location>
        <begin position="91"/>
        <end position="110"/>
    </location>
</feature>
<dbReference type="GO" id="GO:0051028">
    <property type="term" value="P:mRNA transport"/>
    <property type="evidence" value="ECO:0007669"/>
    <property type="project" value="UniProtKB-KW"/>
</dbReference>
<evidence type="ECO:0000256" key="3">
    <source>
        <dbReference type="ARBA" id="ARBA00005760"/>
    </source>
</evidence>
<dbReference type="GO" id="GO:0030674">
    <property type="term" value="F:protein-macromolecule adaptor activity"/>
    <property type="evidence" value="ECO:0007669"/>
    <property type="project" value="TreeGrafter"/>
</dbReference>
<evidence type="ECO:0000256" key="13">
    <source>
        <dbReference type="SAM" id="MobiDB-lite"/>
    </source>
</evidence>
<keyword evidence="15" id="KW-1185">Reference proteome</keyword>
<evidence type="ECO:0000256" key="7">
    <source>
        <dbReference type="ARBA" id="ARBA00022927"/>
    </source>
</evidence>
<evidence type="ECO:0000313" key="16">
    <source>
        <dbReference type="WBParaSite" id="PDA_v2.g25981.t1"/>
    </source>
</evidence>
<name>A0A914Q517_9BILA</name>
<evidence type="ECO:0000256" key="11">
    <source>
        <dbReference type="ARBA" id="ARBA00023136"/>
    </source>
</evidence>
<keyword evidence="8 14" id="KW-1133">Transmembrane helix</keyword>
<comment type="similarity">
    <text evidence="3">Belongs to the NDC1 family.</text>
</comment>
<dbReference type="WBParaSite" id="PDA_v2.g25981.t1">
    <property type="protein sequence ID" value="PDA_v2.g25981.t1"/>
    <property type="gene ID" value="PDA_v2.g25981"/>
</dbReference>
<dbReference type="PANTHER" id="PTHR13269">
    <property type="entry name" value="NUCLEOPORIN NDC1"/>
    <property type="match status" value="1"/>
</dbReference>
<keyword evidence="10" id="KW-0906">Nuclear pore complex</keyword>
<keyword evidence="6" id="KW-0509">mRNA transport</keyword>
<organism evidence="15 16">
    <name type="scientific">Panagrolaimus davidi</name>
    <dbReference type="NCBI Taxonomy" id="227884"/>
    <lineage>
        <taxon>Eukaryota</taxon>
        <taxon>Metazoa</taxon>
        <taxon>Ecdysozoa</taxon>
        <taxon>Nematoda</taxon>
        <taxon>Chromadorea</taxon>
        <taxon>Rhabditida</taxon>
        <taxon>Tylenchina</taxon>
        <taxon>Panagrolaimomorpha</taxon>
        <taxon>Panagrolaimoidea</taxon>
        <taxon>Panagrolaimidae</taxon>
        <taxon>Panagrolaimus</taxon>
    </lineage>
</organism>
<dbReference type="InterPro" id="IPR019049">
    <property type="entry name" value="Nucleoporin_prot_Ndc1/Nup"/>
</dbReference>
<comment type="subcellular location">
    <subcellularLocation>
        <location evidence="1">Nucleus membrane</location>
        <topology evidence="1">Multi-pass membrane protein</topology>
    </subcellularLocation>
    <subcellularLocation>
        <location evidence="2">Nucleus</location>
        <location evidence="2">Nuclear pore complex</location>
    </subcellularLocation>
</comment>
<dbReference type="AlphaFoldDB" id="A0A914Q517"/>
<evidence type="ECO:0000256" key="6">
    <source>
        <dbReference type="ARBA" id="ARBA00022816"/>
    </source>
</evidence>
<feature type="transmembrane region" description="Helical" evidence="14">
    <location>
        <begin position="130"/>
        <end position="150"/>
    </location>
</feature>
<feature type="transmembrane region" description="Helical" evidence="14">
    <location>
        <begin position="292"/>
        <end position="314"/>
    </location>
</feature>
<protein>
    <submittedName>
        <fullName evidence="16">Nucleoporin NDC1</fullName>
    </submittedName>
</protein>
<evidence type="ECO:0000256" key="9">
    <source>
        <dbReference type="ARBA" id="ARBA00023010"/>
    </source>
</evidence>
<accession>A0A914Q517</accession>
<evidence type="ECO:0000256" key="8">
    <source>
        <dbReference type="ARBA" id="ARBA00022989"/>
    </source>
</evidence>
<dbReference type="Proteomes" id="UP000887578">
    <property type="component" value="Unplaced"/>
</dbReference>
<dbReference type="GO" id="GO:0006999">
    <property type="term" value="P:nuclear pore organization"/>
    <property type="evidence" value="ECO:0007669"/>
    <property type="project" value="TreeGrafter"/>
</dbReference>
<keyword evidence="11 14" id="KW-0472">Membrane</keyword>
<evidence type="ECO:0000256" key="14">
    <source>
        <dbReference type="SAM" id="Phobius"/>
    </source>
</evidence>
<evidence type="ECO:0000256" key="5">
    <source>
        <dbReference type="ARBA" id="ARBA00022692"/>
    </source>
</evidence>
<dbReference type="Pfam" id="PF09531">
    <property type="entry name" value="Ndc1_Nup"/>
    <property type="match status" value="2"/>
</dbReference>
<evidence type="ECO:0000256" key="12">
    <source>
        <dbReference type="ARBA" id="ARBA00023242"/>
    </source>
</evidence>
<keyword evidence="5 14" id="KW-0812">Transmembrane</keyword>
<reference evidence="16" key="1">
    <citation type="submission" date="2022-11" db="UniProtKB">
        <authorList>
            <consortium name="WormBaseParasite"/>
        </authorList>
    </citation>
    <scope>IDENTIFICATION</scope>
</reference>
<evidence type="ECO:0000313" key="15">
    <source>
        <dbReference type="Proteomes" id="UP000887578"/>
    </source>
</evidence>
<dbReference type="GO" id="GO:0015031">
    <property type="term" value="P:protein transport"/>
    <property type="evidence" value="ECO:0007669"/>
    <property type="project" value="UniProtKB-KW"/>
</dbReference>
<proteinExistence type="inferred from homology"/>
<keyword evidence="9" id="KW-0811">Translocation</keyword>
<feature type="compositionally biased region" description="Low complexity" evidence="13">
    <location>
        <begin position="46"/>
        <end position="58"/>
    </location>
</feature>
<sequence length="593" mass="66500">MDSSFGNPYHSAYGSPEYRDISINQLNQSSFNTSFNRSSDARKRNGYTNTPTYPTTGPSMSTAAATRPSSENIVSWFFAQILNKQWHANKIIGLFSFLAIIAMALILRFTLWAPFESITGELKMLLSLRFWFLVCLATGLFSSAISYFSVQYIFSPSNESVASADRLESKIAFCIFAGLFMGLLLAFPFVINSTISWNASFTTIAFAWVAALVTAAKIATENDFRLHFTNNAATTGLKGLFHIVLANAQHNIHDNAQRTLRVFQYSYGIVISLCLIFPMIRDHFFHLFDPVLIAHVVVMVFTFFILSDLVCFAVNHVTMVPIEFPLPSPYFFSNIHGNVINLINGMASSNIYIKLFAFRDFSDKAKSPSKTSFFTLSQPGNHPKLWSAVLTQCLDAINNVSQKLTKEIETTLTKNAATLQYSQFLNADRSTVKATLLKPPTLKPKMKPTKEPFEFITFAPIKNKLKPLYDSLQKHFISAKPIIPTVECDIVVFALEGLGSIVECSLTQDRYGIVQKSLSMILSSFVELASCCDQIIRAKAMRRTSASYADTRIFKIRDIVVNVINDIYTAFERHIDDLNLPADKLVLLKEFTS</sequence>
<keyword evidence="12" id="KW-0539">Nucleus</keyword>
<evidence type="ECO:0000256" key="2">
    <source>
        <dbReference type="ARBA" id="ARBA00004567"/>
    </source>
</evidence>
<keyword evidence="7" id="KW-0653">Protein transport</keyword>
<dbReference type="PANTHER" id="PTHR13269:SF6">
    <property type="entry name" value="NUCLEOPORIN NDC1"/>
    <property type="match status" value="1"/>
</dbReference>
<evidence type="ECO:0000256" key="10">
    <source>
        <dbReference type="ARBA" id="ARBA00023132"/>
    </source>
</evidence>
<feature type="region of interest" description="Disordered" evidence="13">
    <location>
        <begin position="33"/>
        <end position="64"/>
    </location>
</feature>